<dbReference type="PANTHER" id="PTHR35796">
    <property type="entry name" value="HYPOTHETICAL CYTOSOLIC PROTEIN"/>
    <property type="match status" value="1"/>
</dbReference>
<organism evidence="2 3">
    <name type="scientific">Thermosporothrix hazakensis</name>
    <dbReference type="NCBI Taxonomy" id="644383"/>
    <lineage>
        <taxon>Bacteria</taxon>
        <taxon>Bacillati</taxon>
        <taxon>Chloroflexota</taxon>
        <taxon>Ktedonobacteria</taxon>
        <taxon>Ktedonobacterales</taxon>
        <taxon>Thermosporotrichaceae</taxon>
        <taxon>Thermosporothrix</taxon>
    </lineage>
</organism>
<comment type="caution">
    <text evidence="2">The sequence shown here is derived from an EMBL/GenBank/DDBJ whole genome shotgun (WGS) entry which is preliminary data.</text>
</comment>
<dbReference type="Gene3D" id="2.30.29.50">
    <property type="entry name" value="Bacterial Pleckstrin homology domain"/>
    <property type="match status" value="1"/>
</dbReference>
<evidence type="ECO:0000313" key="2">
    <source>
        <dbReference type="EMBL" id="PZW34361.1"/>
    </source>
</evidence>
<evidence type="ECO:0000313" key="3">
    <source>
        <dbReference type="Proteomes" id="UP000248806"/>
    </source>
</evidence>
<dbReference type="Pfam" id="PF08000">
    <property type="entry name" value="bPH_1"/>
    <property type="match status" value="1"/>
</dbReference>
<dbReference type="EMBL" id="QKUF01000002">
    <property type="protein sequence ID" value="PZW34361.1"/>
    <property type="molecule type" value="Genomic_DNA"/>
</dbReference>
<protein>
    <submittedName>
        <fullName evidence="2">PH (Pleckstrin Homology) domain-containing protein</fullName>
    </submittedName>
</protein>
<dbReference type="InterPro" id="IPR037063">
    <property type="entry name" value="PHb_sf"/>
</dbReference>
<dbReference type="InterPro" id="IPR012544">
    <property type="entry name" value="PHb"/>
</dbReference>
<dbReference type="AlphaFoldDB" id="A0A326UAY0"/>
<dbReference type="SUPFAM" id="SSF50729">
    <property type="entry name" value="PH domain-like"/>
    <property type="match status" value="1"/>
</dbReference>
<dbReference type="RefSeq" id="WP_111319842.1">
    <property type="nucleotide sequence ID" value="NZ_BIFX01000001.1"/>
</dbReference>
<reference evidence="2 3" key="1">
    <citation type="submission" date="2018-06" db="EMBL/GenBank/DDBJ databases">
        <title>Genomic Encyclopedia of Archaeal and Bacterial Type Strains, Phase II (KMG-II): from individual species to whole genera.</title>
        <authorList>
            <person name="Goeker M."/>
        </authorList>
    </citation>
    <scope>NUCLEOTIDE SEQUENCE [LARGE SCALE GENOMIC DNA]</scope>
    <source>
        <strain evidence="2 3">ATCC BAA-1881</strain>
    </source>
</reference>
<accession>A0A326UAY0</accession>
<feature type="domain" description="Bacterial Pleckstrin homology" evidence="1">
    <location>
        <begin position="6"/>
        <end position="122"/>
    </location>
</feature>
<dbReference type="CDD" id="cd13225">
    <property type="entry name" value="PH-like_bacteria"/>
    <property type="match status" value="1"/>
</dbReference>
<keyword evidence="3" id="KW-1185">Reference proteome</keyword>
<name>A0A326UAY0_THEHA</name>
<dbReference type="OrthoDB" id="9803613at2"/>
<evidence type="ECO:0000259" key="1">
    <source>
        <dbReference type="Pfam" id="PF08000"/>
    </source>
</evidence>
<proteinExistence type="predicted"/>
<gene>
    <name evidence="2" type="ORF">EI42_01198</name>
</gene>
<dbReference type="Proteomes" id="UP000248806">
    <property type="component" value="Unassembled WGS sequence"/>
</dbReference>
<dbReference type="PANTHER" id="PTHR35796:SF3">
    <property type="entry name" value="BHLH DOMAIN-CONTAINING PROTEIN"/>
    <property type="match status" value="1"/>
</dbReference>
<sequence length="123" mass="13739">MVDFQQGFIKLSPIPPQQVMSLVGPMLVADEQIIAAFKSIRDSVVFTNKRILAINVQGITGKKIDYTSLPYSKVQAFSIETAGVLDRDCELELYYSAVGKVKFEIRGSFDIVGFNRILSQYVL</sequence>